<evidence type="ECO:0000313" key="2">
    <source>
        <dbReference type="EMBL" id="GAW07153.1"/>
    </source>
</evidence>
<sequence>MSGQVKLTLRPPPNVDFVHGYPGIPPGAADRPQAAVKGAIEVRAGPQGVKAKWVRVELRKVETLPGGGMQNTFYDFVGPSPVTIWTASDEYGVLRSQDFPFQIRIPESVPPSIALESRAGIKYELLASVCTKGKKGFLRRRKSNVVSTQTAIIIDKHELHSTWPVYCQPETRQITHEGVTLTVERNHTCYGPGDRISVMATLKSDSLHTILLRGFELTLKESTIFRAGPYTSGKKSVPQVRVAVVAETRLPVNFSLYGGMVQKAELTCAVSPNHTTTTLNTARHIDITYVLSVKALLGTGQPLVMDLPVILSNWQRNVSHEAIRRIGPAPGLSLLPTTATGGVNTANTTTSQVNTRPPMTIERPTTSSRGPPASISNTTGGTADMSSRPDELGYNTNGPKSTMSTVTSFDDFNKPTTAVRPNSSGTGASASTGNQFVGNTLNQQIRKPTTPAPSAVTATSKWLSAEEEKKTLYERAKAKVEETQAGAMAQNNSSAITPPVSAPSAAAKNAGWLSAEEEKTRLFHKAQEAARKAQGLDAYSASPPPQDNPPAVTSSAAGGPQYLSAEEEKAALRRYEDAKRAVQRTQLGGTDDVGSSSSSSAYVPPPVTNDLPPSFEASVPVVDARTQLAEKERLRREYEARDAAAVAQRPSVDNVPAYSEDNSGSQPLTGTIIRSAIAEKEMLRRKFEMQDAQAAGSPSQPPRQASPVQSKSRPTPAPPSSTVRVPTAAEEKAMLRARFEAEDSAPSHSTPPITPPPQINGYNYVNGYTNGTRAGPSTPSLPTFTPPPAPPPLAPKPPASYIQETQEEDARVSRYVNSAAPIPGLDSYSISNGSLSRNTSANAANGLDMHPFTPFSSGFDGGLNPKHIGLTPPLPQSNKRD</sequence>
<reference evidence="2 3" key="2">
    <citation type="submission" date="2017-02" db="EMBL/GenBank/DDBJ databases">
        <title>A genome survey and senescence transcriptome analysis in Lentinula edodes.</title>
        <authorList>
            <person name="Sakamoto Y."/>
            <person name="Nakade K."/>
            <person name="Sato S."/>
            <person name="Yoshida Y."/>
            <person name="Miyazaki K."/>
            <person name="Natsume S."/>
            <person name="Konno N."/>
        </authorList>
    </citation>
    <scope>NUCLEOTIDE SEQUENCE [LARGE SCALE GENOMIC DNA]</scope>
    <source>
        <strain evidence="2 3">NBRC 111202</strain>
    </source>
</reference>
<dbReference type="Gene3D" id="2.60.40.640">
    <property type="match status" value="1"/>
</dbReference>
<dbReference type="AlphaFoldDB" id="A0A1Q3EIW5"/>
<feature type="compositionally biased region" description="Polar residues" evidence="1">
    <location>
        <begin position="696"/>
        <end position="713"/>
    </location>
</feature>
<dbReference type="InterPro" id="IPR014752">
    <property type="entry name" value="Arrestin-like_C"/>
</dbReference>
<accession>A0A1Q3EIW5</accession>
<protein>
    <recommendedName>
        <fullName evidence="4">Arrestin C-terminal-like domain-containing protein</fullName>
    </recommendedName>
</protein>
<feature type="region of interest" description="Disordered" evidence="1">
    <location>
        <begin position="740"/>
        <end position="759"/>
    </location>
</feature>
<feature type="region of interest" description="Disordered" evidence="1">
    <location>
        <begin position="444"/>
        <end position="463"/>
    </location>
</feature>
<gene>
    <name evidence="2" type="ORF">LENED_009126</name>
</gene>
<dbReference type="PANTHER" id="PTHR36419">
    <property type="entry name" value="ARRESTIN FAMILY PROTEIN 1"/>
    <property type="match status" value="1"/>
</dbReference>
<feature type="compositionally biased region" description="Polar residues" evidence="1">
    <location>
        <begin position="394"/>
        <end position="422"/>
    </location>
</feature>
<evidence type="ECO:0008006" key="4">
    <source>
        <dbReference type="Google" id="ProtNLM"/>
    </source>
</evidence>
<feature type="compositionally biased region" description="Low complexity" evidence="1">
    <location>
        <begin position="423"/>
        <end position="433"/>
    </location>
</feature>
<feature type="compositionally biased region" description="Low complexity" evidence="1">
    <location>
        <begin position="337"/>
        <end position="350"/>
    </location>
</feature>
<dbReference type="GO" id="GO:0000917">
    <property type="term" value="P:division septum assembly"/>
    <property type="evidence" value="ECO:0007669"/>
    <property type="project" value="TreeGrafter"/>
</dbReference>
<evidence type="ECO:0000256" key="1">
    <source>
        <dbReference type="SAM" id="MobiDB-lite"/>
    </source>
</evidence>
<evidence type="ECO:0000313" key="3">
    <source>
        <dbReference type="Proteomes" id="UP000188533"/>
    </source>
</evidence>
<dbReference type="EMBL" id="BDGU01000396">
    <property type="protein sequence ID" value="GAW07153.1"/>
    <property type="molecule type" value="Genomic_DNA"/>
</dbReference>
<feature type="compositionally biased region" description="Pro residues" evidence="1">
    <location>
        <begin position="784"/>
        <end position="798"/>
    </location>
</feature>
<feature type="compositionally biased region" description="Low complexity" evidence="1">
    <location>
        <begin position="771"/>
        <end position="783"/>
    </location>
</feature>
<feature type="region of interest" description="Disordered" evidence="1">
    <location>
        <begin position="641"/>
        <end position="667"/>
    </location>
</feature>
<feature type="region of interest" description="Disordered" evidence="1">
    <location>
        <begin position="581"/>
        <end position="615"/>
    </location>
</feature>
<organism evidence="2 3">
    <name type="scientific">Lentinula edodes</name>
    <name type="common">Shiitake mushroom</name>
    <name type="synonym">Lentinus edodes</name>
    <dbReference type="NCBI Taxonomy" id="5353"/>
    <lineage>
        <taxon>Eukaryota</taxon>
        <taxon>Fungi</taxon>
        <taxon>Dikarya</taxon>
        <taxon>Basidiomycota</taxon>
        <taxon>Agaricomycotina</taxon>
        <taxon>Agaricomycetes</taxon>
        <taxon>Agaricomycetidae</taxon>
        <taxon>Agaricales</taxon>
        <taxon>Marasmiineae</taxon>
        <taxon>Omphalotaceae</taxon>
        <taxon>Lentinula</taxon>
    </lineage>
</organism>
<dbReference type="InterPro" id="IPR053060">
    <property type="entry name" value="Cytokinesis_Signaling_Reg"/>
</dbReference>
<reference evidence="2 3" key="1">
    <citation type="submission" date="2016-08" db="EMBL/GenBank/DDBJ databases">
        <authorList>
            <consortium name="Lentinula edodes genome sequencing consortium"/>
            <person name="Sakamoto Y."/>
            <person name="Nakade K."/>
            <person name="Sato S."/>
            <person name="Yoshida Y."/>
            <person name="Miyazaki K."/>
            <person name="Natsume S."/>
            <person name="Konno N."/>
        </authorList>
    </citation>
    <scope>NUCLEOTIDE SEQUENCE [LARGE SCALE GENOMIC DNA]</scope>
    <source>
        <strain evidence="2 3">NBRC 111202</strain>
    </source>
</reference>
<dbReference type="Proteomes" id="UP000188533">
    <property type="component" value="Unassembled WGS sequence"/>
</dbReference>
<feature type="region of interest" description="Disordered" evidence="1">
    <location>
        <begin position="337"/>
        <end position="435"/>
    </location>
</feature>
<dbReference type="GO" id="GO:0000935">
    <property type="term" value="C:division septum"/>
    <property type="evidence" value="ECO:0007669"/>
    <property type="project" value="TreeGrafter"/>
</dbReference>
<feature type="region of interest" description="Disordered" evidence="1">
    <location>
        <begin position="837"/>
        <end position="881"/>
    </location>
</feature>
<feature type="region of interest" description="Disordered" evidence="1">
    <location>
        <begin position="771"/>
        <end position="799"/>
    </location>
</feature>
<feature type="compositionally biased region" description="Low complexity" evidence="1">
    <location>
        <begin position="448"/>
        <end position="460"/>
    </location>
</feature>
<keyword evidence="3" id="KW-1185">Reference proteome</keyword>
<name>A0A1Q3EIW5_LENED</name>
<feature type="region of interest" description="Disordered" evidence="1">
    <location>
        <begin position="487"/>
        <end position="512"/>
    </location>
</feature>
<dbReference type="OrthoDB" id="4001642at2759"/>
<comment type="caution">
    <text evidence="2">The sequence shown here is derived from an EMBL/GenBank/DDBJ whole genome shotgun (WGS) entry which is preliminary data.</text>
</comment>
<feature type="compositionally biased region" description="Polar residues" evidence="1">
    <location>
        <begin position="351"/>
        <end position="385"/>
    </location>
</feature>
<proteinExistence type="predicted"/>
<feature type="region of interest" description="Disordered" evidence="1">
    <location>
        <begin position="689"/>
        <end position="727"/>
    </location>
</feature>
<feature type="region of interest" description="Disordered" evidence="1">
    <location>
        <begin position="526"/>
        <end position="561"/>
    </location>
</feature>
<dbReference type="PANTHER" id="PTHR36419:SF1">
    <property type="entry name" value="RHO1 GEF LOCALIZING PROTEIN 1"/>
    <property type="match status" value="1"/>
</dbReference>